<dbReference type="Proteomes" id="UP001595752">
    <property type="component" value="Unassembled WGS sequence"/>
</dbReference>
<keyword evidence="1" id="KW-0472">Membrane</keyword>
<proteinExistence type="predicted"/>
<dbReference type="EMBL" id="JBHRZT010000072">
    <property type="protein sequence ID" value="MFC3885484.1"/>
    <property type="molecule type" value="Genomic_DNA"/>
</dbReference>
<keyword evidence="1" id="KW-0812">Transmembrane</keyword>
<name>A0ABV8B7X7_9BACI</name>
<feature type="transmembrane region" description="Helical" evidence="1">
    <location>
        <begin position="35"/>
        <end position="53"/>
    </location>
</feature>
<evidence type="ECO:0000313" key="3">
    <source>
        <dbReference type="Proteomes" id="UP001595752"/>
    </source>
</evidence>
<evidence type="ECO:0000313" key="2">
    <source>
        <dbReference type="EMBL" id="MFC3885484.1"/>
    </source>
</evidence>
<dbReference type="RefSeq" id="WP_377917904.1">
    <property type="nucleotide sequence ID" value="NZ_JBHRZT010000072.1"/>
</dbReference>
<keyword evidence="1" id="KW-1133">Transmembrane helix</keyword>
<reference evidence="3" key="1">
    <citation type="journal article" date="2019" name="Int. J. Syst. Evol. Microbiol.">
        <title>The Global Catalogue of Microorganisms (GCM) 10K type strain sequencing project: providing services to taxonomists for standard genome sequencing and annotation.</title>
        <authorList>
            <consortium name="The Broad Institute Genomics Platform"/>
            <consortium name="The Broad Institute Genome Sequencing Center for Infectious Disease"/>
            <person name="Wu L."/>
            <person name="Ma J."/>
        </authorList>
    </citation>
    <scope>NUCLEOTIDE SEQUENCE [LARGE SCALE GENOMIC DNA]</scope>
    <source>
        <strain evidence="3">CCUG 61889</strain>
    </source>
</reference>
<organism evidence="2 3">
    <name type="scientific">Bacillus songklensis</name>
    <dbReference type="NCBI Taxonomy" id="1069116"/>
    <lineage>
        <taxon>Bacteria</taxon>
        <taxon>Bacillati</taxon>
        <taxon>Bacillota</taxon>
        <taxon>Bacilli</taxon>
        <taxon>Bacillales</taxon>
        <taxon>Bacillaceae</taxon>
        <taxon>Bacillus</taxon>
    </lineage>
</organism>
<accession>A0ABV8B7X7</accession>
<comment type="caution">
    <text evidence="2">The sequence shown here is derived from an EMBL/GenBank/DDBJ whole genome shotgun (WGS) entry which is preliminary data.</text>
</comment>
<keyword evidence="3" id="KW-1185">Reference proteome</keyword>
<sequence length="58" mass="6322">MMTKNRRLAAAFCLFSSAFIAGGIGAKRLFTYSPLVGYSLGALSIFIALYFAVKDHRS</sequence>
<gene>
    <name evidence="2" type="ORF">ACFOU2_19220</name>
</gene>
<evidence type="ECO:0000256" key="1">
    <source>
        <dbReference type="SAM" id="Phobius"/>
    </source>
</evidence>
<protein>
    <submittedName>
        <fullName evidence="2">Uncharacterized protein</fullName>
    </submittedName>
</protein>